<feature type="compositionally biased region" description="Polar residues" evidence="1">
    <location>
        <begin position="566"/>
        <end position="575"/>
    </location>
</feature>
<comment type="caution">
    <text evidence="2">The sequence shown here is derived from an EMBL/GenBank/DDBJ whole genome shotgun (WGS) entry which is preliminary data.</text>
</comment>
<dbReference type="Proteomes" id="UP000092993">
    <property type="component" value="Unassembled WGS sequence"/>
</dbReference>
<name>A0A1C7LYI4_GRIFR</name>
<protein>
    <recommendedName>
        <fullName evidence="4">RNase H type-1 domain-containing protein</fullName>
    </recommendedName>
</protein>
<keyword evidence="3" id="KW-1185">Reference proteome</keyword>
<sequence>MTRSKGALTWSETHNSEFSFEKLGLLNCSCKLKDLGPTLKLNDSSVQPSQHHKFLGMLLDHKLRFHEHVAYALAKGTTWVAQFRRLAKSRYGLTFGLVKRLYLAVAVPSMLYAADVFLTPVRMLPGGKRLHGSVGAIKRLERVQRQALLIMTGAMRTTATDIMCAHANLLPFTLLVDKICHRAITRVCTLPKTHPLHRHVRWAGRKFVADHRSALTELVFAYNIHIEATETILPIRFHPRWKPPHSIDIASDKEEATRDEGDWCRRPHTMLFKPGNPGYKVLRFHLGSSDDHSVYEAEVVGLLLGTELLKTERSLEGASIAADNKSSIQATKLRRPAPAHYLLDSLHKHLRALGRRHHEAKVTIRWVPGHMDLEGNETADLEAKRAARGDSSPKEDLPDILRDGLPRSATKMRQVFLTDLQGKAKTTWNSSRRAQSFARLDKGLPSRKYEKLIGKMPRRQANILFQLRTEHVPLQKHLHRIRRAESPICPACHAAPETVHHFLLTCPAHAHHRWTHLDRALGRTGRSLSCLLNTSTAMKPLFSFINATGRLSETFGNATAGKRTNRQTTQRSAHR</sequence>
<proteinExistence type="predicted"/>
<evidence type="ECO:0000313" key="3">
    <source>
        <dbReference type="Proteomes" id="UP000092993"/>
    </source>
</evidence>
<dbReference type="InterPro" id="IPR012337">
    <property type="entry name" value="RNaseH-like_sf"/>
</dbReference>
<feature type="region of interest" description="Disordered" evidence="1">
    <location>
        <begin position="556"/>
        <end position="575"/>
    </location>
</feature>
<dbReference type="OMA" id="ACEWASS"/>
<dbReference type="EMBL" id="LUGG01000015">
    <property type="protein sequence ID" value="OBZ69518.1"/>
    <property type="molecule type" value="Genomic_DNA"/>
</dbReference>
<gene>
    <name evidence="2" type="ORF">A0H81_10498</name>
</gene>
<dbReference type="STRING" id="5627.A0A1C7LYI4"/>
<dbReference type="PANTHER" id="PTHR33481">
    <property type="entry name" value="REVERSE TRANSCRIPTASE"/>
    <property type="match status" value="1"/>
</dbReference>
<dbReference type="AlphaFoldDB" id="A0A1C7LYI4"/>
<evidence type="ECO:0008006" key="4">
    <source>
        <dbReference type="Google" id="ProtNLM"/>
    </source>
</evidence>
<dbReference type="CDD" id="cd09276">
    <property type="entry name" value="Rnase_HI_RT_non_LTR"/>
    <property type="match status" value="1"/>
</dbReference>
<dbReference type="InterPro" id="IPR036397">
    <property type="entry name" value="RNaseH_sf"/>
</dbReference>
<evidence type="ECO:0000313" key="2">
    <source>
        <dbReference type="EMBL" id="OBZ69518.1"/>
    </source>
</evidence>
<dbReference type="GO" id="GO:0003676">
    <property type="term" value="F:nucleic acid binding"/>
    <property type="evidence" value="ECO:0007669"/>
    <property type="project" value="InterPro"/>
</dbReference>
<dbReference type="Gene3D" id="3.30.420.10">
    <property type="entry name" value="Ribonuclease H-like superfamily/Ribonuclease H"/>
    <property type="match status" value="1"/>
</dbReference>
<evidence type="ECO:0000256" key="1">
    <source>
        <dbReference type="SAM" id="MobiDB-lite"/>
    </source>
</evidence>
<dbReference type="PANTHER" id="PTHR33481:SF1">
    <property type="entry name" value="ENDONUCLEASE_EXONUCLEASE_PHOSPHATASE DOMAIN-CONTAINING PROTEIN-RELATED"/>
    <property type="match status" value="1"/>
</dbReference>
<accession>A0A1C7LYI4</accession>
<dbReference type="SUPFAM" id="SSF53098">
    <property type="entry name" value="Ribonuclease H-like"/>
    <property type="match status" value="1"/>
</dbReference>
<organism evidence="2 3">
    <name type="scientific">Grifola frondosa</name>
    <name type="common">Maitake</name>
    <name type="synonym">Polyporus frondosus</name>
    <dbReference type="NCBI Taxonomy" id="5627"/>
    <lineage>
        <taxon>Eukaryota</taxon>
        <taxon>Fungi</taxon>
        <taxon>Dikarya</taxon>
        <taxon>Basidiomycota</taxon>
        <taxon>Agaricomycotina</taxon>
        <taxon>Agaricomycetes</taxon>
        <taxon>Polyporales</taxon>
        <taxon>Grifolaceae</taxon>
        <taxon>Grifola</taxon>
    </lineage>
</organism>
<dbReference type="OrthoDB" id="2800937at2759"/>
<reference evidence="2 3" key="1">
    <citation type="submission" date="2016-03" db="EMBL/GenBank/DDBJ databases">
        <title>Whole genome sequencing of Grifola frondosa 9006-11.</title>
        <authorList>
            <person name="Min B."/>
            <person name="Park H."/>
            <person name="Kim J.-G."/>
            <person name="Cho H."/>
            <person name="Oh Y.-L."/>
            <person name="Kong W.-S."/>
            <person name="Choi I.-G."/>
        </authorList>
    </citation>
    <scope>NUCLEOTIDE SEQUENCE [LARGE SCALE GENOMIC DNA]</scope>
    <source>
        <strain evidence="2 3">9006-11</strain>
    </source>
</reference>